<dbReference type="GO" id="GO:0006508">
    <property type="term" value="P:proteolysis"/>
    <property type="evidence" value="ECO:0007669"/>
    <property type="project" value="UniProtKB-UniRule"/>
</dbReference>
<dbReference type="Proteomes" id="UP000594001">
    <property type="component" value="Chromosome"/>
</dbReference>
<sequence length="92" mass="10505">MTHNNNIPSPKKYQVVLLNDNKTPTEFVVQVLQNTFQKTAHESAQIMMNIHLNGTGVVGAYTYEVAETRLNNVLKQARKYQHPLQGELEVIR</sequence>
<dbReference type="HAMAP" id="MF_00302">
    <property type="entry name" value="ClpS"/>
    <property type="match status" value="1"/>
</dbReference>
<dbReference type="InterPro" id="IPR003769">
    <property type="entry name" value="ClpS_core"/>
</dbReference>
<dbReference type="GO" id="GO:0008233">
    <property type="term" value="F:peptidase activity"/>
    <property type="evidence" value="ECO:0007669"/>
    <property type="project" value="UniProtKB-KW"/>
</dbReference>
<keyword evidence="3" id="KW-0645">Protease</keyword>
<comment type="function">
    <text evidence="1">Involved in the modulation of the specificity of the ClpAP-mediated ATP-dependent protein degradation.</text>
</comment>
<evidence type="ECO:0000313" key="4">
    <source>
        <dbReference type="Proteomes" id="UP000594001"/>
    </source>
</evidence>
<keyword evidence="3" id="KW-0378">Hydrolase</keyword>
<evidence type="ECO:0000313" key="3">
    <source>
        <dbReference type="EMBL" id="QOL20253.1"/>
    </source>
</evidence>
<dbReference type="KEGG" id="pbal:CPBP_01037"/>
<evidence type="ECO:0000259" key="2">
    <source>
        <dbReference type="Pfam" id="PF02617"/>
    </source>
</evidence>
<comment type="similarity">
    <text evidence="1">Belongs to the ClpS family.</text>
</comment>
<evidence type="ECO:0000256" key="1">
    <source>
        <dbReference type="HAMAP-Rule" id="MF_00302"/>
    </source>
</evidence>
<accession>A0A7L9RUF8</accession>
<comment type="subunit">
    <text evidence="1">Binds to the N-terminal domain of the chaperone ClpA.</text>
</comment>
<dbReference type="EMBL" id="CP054719">
    <property type="protein sequence ID" value="QOL20253.1"/>
    <property type="molecule type" value="Genomic_DNA"/>
</dbReference>
<name>A0A7L9RUF8_9PROT</name>
<feature type="domain" description="Adaptor protein ClpS core" evidence="2">
    <location>
        <begin position="9"/>
        <end position="85"/>
    </location>
</feature>
<dbReference type="Pfam" id="PF02617">
    <property type="entry name" value="ClpS"/>
    <property type="match status" value="1"/>
</dbReference>
<dbReference type="SUPFAM" id="SSF54736">
    <property type="entry name" value="ClpS-like"/>
    <property type="match status" value="1"/>
</dbReference>
<dbReference type="Gene3D" id="3.30.1390.10">
    <property type="match status" value="1"/>
</dbReference>
<dbReference type="InterPro" id="IPR014719">
    <property type="entry name" value="Ribosomal_bL12_C/ClpS-like"/>
</dbReference>
<gene>
    <name evidence="1 3" type="primary">clpS</name>
    <name evidence="3" type="ORF">CPBP_01037</name>
</gene>
<dbReference type="GO" id="GO:0030163">
    <property type="term" value="P:protein catabolic process"/>
    <property type="evidence" value="ECO:0007669"/>
    <property type="project" value="InterPro"/>
</dbReference>
<reference evidence="3 4" key="1">
    <citation type="submission" date="2020-06" db="EMBL/GenBank/DDBJ databases">
        <title>The endosymbiont of the kinetoplastid Bodo saltans is a Paracaedibacter-like alpha-proteobacterium possessing a putative toxin-antitoxin system.</title>
        <authorList>
            <person name="Midha S."/>
            <person name="Rigden D.J."/>
            <person name="Siozios S."/>
            <person name="Hurst G.D.D."/>
            <person name="Jackson A.P."/>
        </authorList>
    </citation>
    <scope>NUCLEOTIDE SEQUENCE [LARGE SCALE GENOMIC DNA]</scope>
    <source>
        <strain evidence="3">Lake Konstanz</strain>
    </source>
</reference>
<dbReference type="InterPro" id="IPR022935">
    <property type="entry name" value="ClpS"/>
</dbReference>
<dbReference type="RefSeq" id="WP_350331804.1">
    <property type="nucleotide sequence ID" value="NZ_CP054719.1"/>
</dbReference>
<keyword evidence="4" id="KW-1185">Reference proteome</keyword>
<protein>
    <recommendedName>
        <fullName evidence="1">ATP-dependent Clp protease adapter protein ClpS</fullName>
    </recommendedName>
</protein>
<proteinExistence type="inferred from homology"/>
<dbReference type="PANTHER" id="PTHR33473">
    <property type="entry name" value="ATP-DEPENDENT CLP PROTEASE ADAPTER PROTEIN CLPS1, CHLOROPLASTIC"/>
    <property type="match status" value="1"/>
</dbReference>
<dbReference type="AlphaFoldDB" id="A0A7L9RUF8"/>
<organism evidence="3 4">
    <name type="scientific">Candidatus Bodocaedibacter vickermanii</name>
    <dbReference type="NCBI Taxonomy" id="2741701"/>
    <lineage>
        <taxon>Bacteria</taxon>
        <taxon>Pseudomonadati</taxon>
        <taxon>Pseudomonadota</taxon>
        <taxon>Alphaproteobacteria</taxon>
        <taxon>Holosporales</taxon>
        <taxon>Candidatus Paracaedibacteraceae</taxon>
        <taxon>Candidatus Bodocaedibacter</taxon>
    </lineage>
</organism>
<dbReference type="PANTHER" id="PTHR33473:SF19">
    <property type="entry name" value="ATP-DEPENDENT CLP PROTEASE ADAPTER PROTEIN CLPS"/>
    <property type="match status" value="1"/>
</dbReference>